<dbReference type="EMBL" id="JAIKTU010000004">
    <property type="protein sequence ID" value="MBY0754845.1"/>
    <property type="molecule type" value="Genomic_DNA"/>
</dbReference>
<dbReference type="Proteomes" id="UP001299068">
    <property type="component" value="Unassembled WGS sequence"/>
</dbReference>
<evidence type="ECO:0000256" key="1">
    <source>
        <dbReference type="SAM" id="Phobius"/>
    </source>
</evidence>
<keyword evidence="3" id="KW-1185">Reference proteome</keyword>
<keyword evidence="1" id="KW-1133">Transmembrane helix</keyword>
<organism evidence="2 3">
    <name type="scientific">Clostridium sardiniense</name>
    <name type="common">Clostridium absonum</name>
    <dbReference type="NCBI Taxonomy" id="29369"/>
    <lineage>
        <taxon>Bacteria</taxon>
        <taxon>Bacillati</taxon>
        <taxon>Bacillota</taxon>
        <taxon>Clostridia</taxon>
        <taxon>Eubacteriales</taxon>
        <taxon>Clostridiaceae</taxon>
        <taxon>Clostridium</taxon>
    </lineage>
</organism>
<name>A0ABS7KVL3_CLOSR</name>
<sequence>MDGRKRFKKGYTIIECIAYIFISSVLVTLIMNTTLEIYKYTSRRTEMINREDEIDNAILNIRKIFNEVGNTKYIVNNNKIEIIKEEQGKEQVDNNSSDINVNSKEFEVISRNLRVKYYSFNNGNKEYKTSNLILENVKSFNVYKKENLIYVEIVVDDRSYLVCL</sequence>
<dbReference type="RefSeq" id="WP_221859726.1">
    <property type="nucleotide sequence ID" value="NZ_JAIKTU010000004.1"/>
</dbReference>
<feature type="transmembrane region" description="Helical" evidence="1">
    <location>
        <begin position="12"/>
        <end position="31"/>
    </location>
</feature>
<keyword evidence="1" id="KW-0812">Transmembrane</keyword>
<proteinExistence type="predicted"/>
<keyword evidence="1" id="KW-0472">Membrane</keyword>
<comment type="caution">
    <text evidence="2">The sequence shown here is derived from an EMBL/GenBank/DDBJ whole genome shotgun (WGS) entry which is preliminary data.</text>
</comment>
<protein>
    <recommendedName>
        <fullName evidence="4">Type II secretion system protein</fullName>
    </recommendedName>
</protein>
<evidence type="ECO:0000313" key="2">
    <source>
        <dbReference type="EMBL" id="MBY0754845.1"/>
    </source>
</evidence>
<evidence type="ECO:0000313" key="3">
    <source>
        <dbReference type="Proteomes" id="UP001299068"/>
    </source>
</evidence>
<accession>A0ABS7KVL3</accession>
<gene>
    <name evidence="2" type="ORF">K5V21_05185</name>
</gene>
<reference evidence="2 3" key="1">
    <citation type="journal article" date="2021" name="Cell Host Microbe">
        <title>in vivo commensal control of Clostridioides difficile virulence.</title>
        <authorList>
            <person name="Girinathan B.P."/>
            <person name="Dibenedetto N."/>
            <person name="Worley J.N."/>
            <person name="Peltier J."/>
            <person name="Arrieta-Ortiz M.L."/>
            <person name="Rupa Christinal Immanuel S."/>
            <person name="Lavin R."/>
            <person name="Delaney M.L."/>
            <person name="Cummins C."/>
            <person name="Hoffmann M."/>
            <person name="Luo Y."/>
            <person name="Gonzalez-Escalona N."/>
            <person name="Allard M."/>
            <person name="Onderdonk A.B."/>
            <person name="Gerber G.K."/>
            <person name="Sonenshein A.L."/>
            <person name="Baliga N."/>
            <person name="Dupuy B."/>
            <person name="Bry L."/>
        </authorList>
    </citation>
    <scope>NUCLEOTIDE SEQUENCE [LARGE SCALE GENOMIC DNA]</scope>
    <source>
        <strain evidence="2 3">DSM 599</strain>
    </source>
</reference>
<evidence type="ECO:0008006" key="4">
    <source>
        <dbReference type="Google" id="ProtNLM"/>
    </source>
</evidence>